<proteinExistence type="predicted"/>
<dbReference type="AlphaFoldDB" id="B1ZY16"/>
<dbReference type="EMBL" id="CP001032">
    <property type="protein sequence ID" value="ACB75215.1"/>
    <property type="molecule type" value="Genomic_DNA"/>
</dbReference>
<dbReference type="OrthoDB" id="564699at2"/>
<dbReference type="SUPFAM" id="SSF51126">
    <property type="entry name" value="Pectin lyase-like"/>
    <property type="match status" value="1"/>
</dbReference>
<gene>
    <name evidence="2" type="ordered locus">Oter_1932</name>
</gene>
<dbReference type="eggNOG" id="COG5301">
    <property type="taxonomic scope" value="Bacteria"/>
</dbReference>
<keyword evidence="1" id="KW-0732">Signal</keyword>
<evidence type="ECO:0000313" key="3">
    <source>
        <dbReference type="Proteomes" id="UP000007013"/>
    </source>
</evidence>
<feature type="chain" id="PRO_5002775022" evidence="1">
    <location>
        <begin position="23"/>
        <end position="288"/>
    </location>
</feature>
<evidence type="ECO:0000313" key="2">
    <source>
        <dbReference type="EMBL" id="ACB75215.1"/>
    </source>
</evidence>
<feature type="signal peptide" evidence="1">
    <location>
        <begin position="1"/>
        <end position="22"/>
    </location>
</feature>
<protein>
    <submittedName>
        <fullName evidence="2">Uncharacterized protein</fullName>
    </submittedName>
</protein>
<name>B1ZY16_OPITP</name>
<dbReference type="Proteomes" id="UP000007013">
    <property type="component" value="Chromosome"/>
</dbReference>
<reference evidence="2 3" key="1">
    <citation type="journal article" date="2011" name="J. Bacteriol.">
        <title>Genome sequence of the verrucomicrobium Opitutus terrae PB90-1, an abundant inhabitant of rice paddy soil ecosystems.</title>
        <authorList>
            <person name="van Passel M.W."/>
            <person name="Kant R."/>
            <person name="Palva A."/>
            <person name="Copeland A."/>
            <person name="Lucas S."/>
            <person name="Lapidus A."/>
            <person name="Glavina del Rio T."/>
            <person name="Pitluck S."/>
            <person name="Goltsman E."/>
            <person name="Clum A."/>
            <person name="Sun H."/>
            <person name="Schmutz J."/>
            <person name="Larimer F.W."/>
            <person name="Land M.L."/>
            <person name="Hauser L."/>
            <person name="Kyrpides N."/>
            <person name="Mikhailova N."/>
            <person name="Richardson P.P."/>
            <person name="Janssen P.H."/>
            <person name="de Vos W.M."/>
            <person name="Smidt H."/>
        </authorList>
    </citation>
    <scope>NUCLEOTIDE SEQUENCE [LARGE SCALE GENOMIC DNA]</scope>
    <source>
        <strain evidence="3">DSM 11246 / JCM 15787 / PB90-1</strain>
    </source>
</reference>
<dbReference type="HOGENOM" id="CLU_1018306_0_0_0"/>
<dbReference type="KEGG" id="ote:Oter_1932"/>
<dbReference type="InterPro" id="IPR011050">
    <property type="entry name" value="Pectin_lyase_fold/virulence"/>
</dbReference>
<organism evidence="2 3">
    <name type="scientific">Opitutus terrae (strain DSM 11246 / JCM 15787 / PB90-1)</name>
    <dbReference type="NCBI Taxonomy" id="452637"/>
    <lineage>
        <taxon>Bacteria</taxon>
        <taxon>Pseudomonadati</taxon>
        <taxon>Verrucomicrobiota</taxon>
        <taxon>Opitutia</taxon>
        <taxon>Opitutales</taxon>
        <taxon>Opitutaceae</taxon>
        <taxon>Opitutus</taxon>
    </lineage>
</organism>
<evidence type="ECO:0000256" key="1">
    <source>
        <dbReference type="SAM" id="SignalP"/>
    </source>
</evidence>
<accession>B1ZY16</accession>
<dbReference type="RefSeq" id="WP_012374752.1">
    <property type="nucleotide sequence ID" value="NC_010571.1"/>
</dbReference>
<dbReference type="Gene3D" id="2.160.20.10">
    <property type="entry name" value="Single-stranded right-handed beta-helix, Pectin lyase-like"/>
    <property type="match status" value="1"/>
</dbReference>
<sequence length="288" mass="30298">MQQKFTTLLALLFLLPLTSVNAELSRRIPIRDPLAADRTYFVRPDGDDANSGLIDDATGAFRTIQKAVNVVSEDLDLGEFDVTIQIADGVYTSGVWLRPWLSSGSEVVLRGNVASPSSVLIDLTTPGETGGCCFYSGGGRQVWRIEGVKMQTSAPGGACIKADYSEVVFSNVVFGAATDFHVFAANHGKVFAAGSYSIVGPAKRHLYAIQSVILLSPAATVSLVGTPSFAWHFAASESCGVIDVTGVSFSGPATGARYYVTLNGVIKAFGTILPGNAAGIADFGGQYR</sequence>
<keyword evidence="3" id="KW-1185">Reference proteome</keyword>
<dbReference type="InterPro" id="IPR012334">
    <property type="entry name" value="Pectin_lyas_fold"/>
</dbReference>